<protein>
    <submittedName>
        <fullName evidence="1">DUF4303 domain-containing protein</fullName>
    </submittedName>
</protein>
<dbReference type="EMBL" id="JABURY010000017">
    <property type="protein sequence ID" value="MBC9131365.1"/>
    <property type="molecule type" value="Genomic_DNA"/>
</dbReference>
<proteinExistence type="predicted"/>
<dbReference type="Pfam" id="PF14136">
    <property type="entry name" value="DUF4303"/>
    <property type="match status" value="1"/>
</dbReference>
<comment type="caution">
    <text evidence="1">The sequence shown here is derived from an EMBL/GenBank/DDBJ whole genome shotgun (WGS) entry which is preliminary data.</text>
</comment>
<dbReference type="InterPro" id="IPR025409">
    <property type="entry name" value="DUF4303"/>
</dbReference>
<sequence>MNYSEFKENLKKITKATFLKCAKNLKPEEICGFGIYTDESVMSMSICCNTITHLKDLQQEEKGNDEYFKWSINEWQYEMINEIHVAKINEELLNEHRKISDKQRLFEKHKDKILNIAVEVLQELKQESLFKNLNREFVLMFGISDFDDKEIEKAIAQRLNDATQFMQFKNWLDSEE</sequence>
<dbReference type="RefSeq" id="WP_187755809.1">
    <property type="nucleotide sequence ID" value="NZ_JABURY010000017.1"/>
</dbReference>
<gene>
    <name evidence="1" type="ORF">FcAc13_08595</name>
</gene>
<name>A0ABR7QYT6_9GAMM</name>
<reference evidence="1 2" key="1">
    <citation type="submission" date="2020-06" db="EMBL/GenBank/DDBJ databases">
        <title>Frischella cerana isolated from Apis cerana gut homogenate.</title>
        <authorList>
            <person name="Wolter L.A."/>
            <person name="Suenami S."/>
            <person name="Miyazaki R."/>
        </authorList>
    </citation>
    <scope>NUCLEOTIDE SEQUENCE [LARGE SCALE GENOMIC DNA]</scope>
    <source>
        <strain evidence="1 2">Ac13</strain>
    </source>
</reference>
<accession>A0ABR7QYT6</accession>
<evidence type="ECO:0000313" key="2">
    <source>
        <dbReference type="Proteomes" id="UP000651208"/>
    </source>
</evidence>
<organism evidence="1 2">
    <name type="scientific">Frischella japonica</name>
    <dbReference type="NCBI Taxonomy" id="2741544"/>
    <lineage>
        <taxon>Bacteria</taxon>
        <taxon>Pseudomonadati</taxon>
        <taxon>Pseudomonadota</taxon>
        <taxon>Gammaproteobacteria</taxon>
        <taxon>Orbales</taxon>
        <taxon>Orbaceae</taxon>
        <taxon>Frischella</taxon>
    </lineage>
</organism>
<evidence type="ECO:0000313" key="1">
    <source>
        <dbReference type="EMBL" id="MBC9131365.1"/>
    </source>
</evidence>
<keyword evidence="2" id="KW-1185">Reference proteome</keyword>
<dbReference type="Proteomes" id="UP000651208">
    <property type="component" value="Unassembled WGS sequence"/>
</dbReference>